<proteinExistence type="predicted"/>
<accession>A0A8H6K4U6</accession>
<sequence length="122" mass="13168">MLLSKSTKSGPCSPTPRSQAPRMLSESAPNRPCEEELDAEGVDRGREGGEGDWKVGEGTSRRNRGPISGTMANWKFQTAAMQSRSATPRRAKSGPCFPIPRIQAVIALSRSARRNASTPRSV</sequence>
<dbReference type="AlphaFoldDB" id="A0A8H6K4U6"/>
<protein>
    <submittedName>
        <fullName evidence="2">Uncharacterized protein</fullName>
    </submittedName>
</protein>
<feature type="compositionally biased region" description="Basic and acidic residues" evidence="1">
    <location>
        <begin position="41"/>
        <end position="55"/>
    </location>
</feature>
<reference evidence="2" key="1">
    <citation type="journal article" date="2020" name="Phytopathology">
        <title>Genome Sequence Resources of Colletotrichum truncatum, C. plurivorum, C. musicola, and C. sojae: Four Species Pathogenic to Soybean (Glycine max).</title>
        <authorList>
            <person name="Rogerio F."/>
            <person name="Boufleur T.R."/>
            <person name="Ciampi-Guillardi M."/>
            <person name="Sukno S.A."/>
            <person name="Thon M.R."/>
            <person name="Massola Junior N.S."/>
            <person name="Baroncelli R."/>
        </authorList>
    </citation>
    <scope>NUCLEOTIDE SEQUENCE</scope>
    <source>
        <strain evidence="2">LFN0074</strain>
    </source>
</reference>
<feature type="non-terminal residue" evidence="2">
    <location>
        <position position="122"/>
    </location>
</feature>
<feature type="compositionally biased region" description="Polar residues" evidence="1">
    <location>
        <begin position="1"/>
        <end position="18"/>
    </location>
</feature>
<gene>
    <name evidence="2" type="ORF">CMUS01_10312</name>
</gene>
<organism evidence="2 3">
    <name type="scientific">Colletotrichum musicola</name>
    <dbReference type="NCBI Taxonomy" id="2175873"/>
    <lineage>
        <taxon>Eukaryota</taxon>
        <taxon>Fungi</taxon>
        <taxon>Dikarya</taxon>
        <taxon>Ascomycota</taxon>
        <taxon>Pezizomycotina</taxon>
        <taxon>Sordariomycetes</taxon>
        <taxon>Hypocreomycetidae</taxon>
        <taxon>Glomerellales</taxon>
        <taxon>Glomerellaceae</taxon>
        <taxon>Colletotrichum</taxon>
        <taxon>Colletotrichum orchidearum species complex</taxon>
    </lineage>
</organism>
<feature type="region of interest" description="Disordered" evidence="1">
    <location>
        <begin position="1"/>
        <end position="69"/>
    </location>
</feature>
<dbReference type="Proteomes" id="UP000639643">
    <property type="component" value="Unassembled WGS sequence"/>
</dbReference>
<dbReference type="EMBL" id="WIGM01000471">
    <property type="protein sequence ID" value="KAF6824306.1"/>
    <property type="molecule type" value="Genomic_DNA"/>
</dbReference>
<name>A0A8H6K4U6_9PEZI</name>
<evidence type="ECO:0000313" key="2">
    <source>
        <dbReference type="EMBL" id="KAF6824306.1"/>
    </source>
</evidence>
<evidence type="ECO:0000256" key="1">
    <source>
        <dbReference type="SAM" id="MobiDB-lite"/>
    </source>
</evidence>
<keyword evidence="3" id="KW-1185">Reference proteome</keyword>
<comment type="caution">
    <text evidence="2">The sequence shown here is derived from an EMBL/GenBank/DDBJ whole genome shotgun (WGS) entry which is preliminary data.</text>
</comment>
<evidence type="ECO:0000313" key="3">
    <source>
        <dbReference type="Proteomes" id="UP000639643"/>
    </source>
</evidence>